<keyword evidence="3" id="KW-1185">Reference proteome</keyword>
<proteinExistence type="predicted"/>
<comment type="caution">
    <text evidence="2">The sequence shown here is derived from an EMBL/GenBank/DDBJ whole genome shotgun (WGS) entry which is preliminary data.</text>
</comment>
<organism evidence="2 3">
    <name type="scientific">Roseateles toxinivorans</name>
    <dbReference type="NCBI Taxonomy" id="270368"/>
    <lineage>
        <taxon>Bacteria</taxon>
        <taxon>Pseudomonadati</taxon>
        <taxon>Pseudomonadota</taxon>
        <taxon>Betaproteobacteria</taxon>
        <taxon>Burkholderiales</taxon>
        <taxon>Sphaerotilaceae</taxon>
        <taxon>Roseateles</taxon>
    </lineage>
</organism>
<feature type="transmembrane region" description="Helical" evidence="1">
    <location>
        <begin position="44"/>
        <end position="62"/>
    </location>
</feature>
<gene>
    <name evidence="2" type="ORF">DES47_11352</name>
</gene>
<keyword evidence="1" id="KW-0812">Transmembrane</keyword>
<dbReference type="Proteomes" id="UP000295361">
    <property type="component" value="Unassembled WGS sequence"/>
</dbReference>
<reference evidence="2 3" key="1">
    <citation type="submission" date="2019-03" db="EMBL/GenBank/DDBJ databases">
        <title>Genomic Encyclopedia of Type Strains, Phase IV (KMG-IV): sequencing the most valuable type-strain genomes for metagenomic binning, comparative biology and taxonomic classification.</title>
        <authorList>
            <person name="Goeker M."/>
        </authorList>
    </citation>
    <scope>NUCLEOTIDE SEQUENCE [LARGE SCALE GENOMIC DNA]</scope>
    <source>
        <strain evidence="2 3">DSM 16998</strain>
    </source>
</reference>
<evidence type="ECO:0000313" key="3">
    <source>
        <dbReference type="Proteomes" id="UP000295361"/>
    </source>
</evidence>
<keyword evidence="1" id="KW-0472">Membrane</keyword>
<dbReference type="EMBL" id="SNXS01000013">
    <property type="protein sequence ID" value="TDP61369.1"/>
    <property type="molecule type" value="Genomic_DNA"/>
</dbReference>
<protein>
    <submittedName>
        <fullName evidence="2">Uncharacterized protein</fullName>
    </submittedName>
</protein>
<dbReference type="InParanoid" id="A0A4R6QH14"/>
<dbReference type="AlphaFoldDB" id="A0A4R6QH14"/>
<name>A0A4R6QH14_9BURK</name>
<feature type="transmembrane region" description="Helical" evidence="1">
    <location>
        <begin position="94"/>
        <end position="112"/>
    </location>
</feature>
<evidence type="ECO:0000256" key="1">
    <source>
        <dbReference type="SAM" id="Phobius"/>
    </source>
</evidence>
<accession>A0A4R6QH14</accession>
<sequence>MSTAIPTMPALDPTTRAIAEPYTFALVQWPALLGLLALDGAEGALLGLRVLLGLWLALMVLASYGQGRGFGFGNAMTLAGACVAGAWWSQATPWVFGWLAAVLMLLLTAQRLRLRASR</sequence>
<dbReference type="RefSeq" id="WP_133703683.1">
    <property type="nucleotide sequence ID" value="NZ_SNXS01000013.1"/>
</dbReference>
<dbReference type="OrthoDB" id="9156193at2"/>
<keyword evidence="1" id="KW-1133">Transmembrane helix</keyword>
<evidence type="ECO:0000313" key="2">
    <source>
        <dbReference type="EMBL" id="TDP61369.1"/>
    </source>
</evidence>